<dbReference type="GO" id="GO:0016020">
    <property type="term" value="C:membrane"/>
    <property type="evidence" value="ECO:0007669"/>
    <property type="project" value="UniProtKB-SubCell"/>
</dbReference>
<evidence type="ECO:0000256" key="4">
    <source>
        <dbReference type="ARBA" id="ARBA00022617"/>
    </source>
</evidence>
<evidence type="ECO:0000256" key="5">
    <source>
        <dbReference type="ARBA" id="ARBA00022692"/>
    </source>
</evidence>
<dbReference type="Pfam" id="PF00067">
    <property type="entry name" value="p450"/>
    <property type="match status" value="1"/>
</dbReference>
<keyword evidence="6 12" id="KW-0479">Metal-binding</keyword>
<dbReference type="InterPro" id="IPR036396">
    <property type="entry name" value="Cyt_P450_sf"/>
</dbReference>
<feature type="binding site" description="axial binding residue" evidence="12">
    <location>
        <position position="455"/>
    </location>
    <ligand>
        <name>heme</name>
        <dbReference type="ChEBI" id="CHEBI:30413"/>
    </ligand>
    <ligandPart>
        <name>Fe</name>
        <dbReference type="ChEBI" id="CHEBI:18248"/>
    </ligandPart>
</feature>
<keyword evidence="4 12" id="KW-0349">Heme</keyword>
<evidence type="ECO:0000256" key="11">
    <source>
        <dbReference type="ARBA" id="ARBA00023136"/>
    </source>
</evidence>
<dbReference type="PROSITE" id="PS00086">
    <property type="entry name" value="CYTOCHROME_P450"/>
    <property type="match status" value="1"/>
</dbReference>
<evidence type="ECO:0000256" key="6">
    <source>
        <dbReference type="ARBA" id="ARBA00022723"/>
    </source>
</evidence>
<dbReference type="PANTHER" id="PTHR46206">
    <property type="entry name" value="CYTOCHROME P450"/>
    <property type="match status" value="1"/>
</dbReference>
<comment type="similarity">
    <text evidence="3 13">Belongs to the cytochrome P450 family.</text>
</comment>
<sequence>MALLAELLAIPYLAQGLCVAVLVLFVSSFWQDLSDEIPYSRIPLVGKKWWDLSNKKAKARFAEAARALIAEGFAKGSGVFQVMATTRPLIVLHPKYVDEIKNHPHLDFELATKKNFFEDRIAGFEAFHPAGPTRIMLDTVRIKLTQALGSLIIPLSIETAATMKEAFPPSDEWTTYNFSHKIPCIIARLSTLVFMGETVCRDPAWLDVSVNYTIDAFLAARALRMWPSVLRPLVHWFMPSCQKLRQHFAVARAIVAREIENRTLAKQGQLESGSEPRRADALDWLDEFSTAYGFVSDRPREQIGLALAAIHTTSNLLTNVVYDLAAYPEYVEPLREEIKAVLAEDGSLKKTSLLKLKLMDSVIKESQRVNPVSFVSMNRIALTPIPLSDGTVIPRGATIAVSAHINEDDTVYPNASTYDGFRFYKKRQEPGHEHRHQLVTTTSENFGFGHGRHACPGRFFAASEMKILLVHLLLKYDWKFKDVKGRPRNFEVGTESIADPSVEMLFRGRVAGVDLAMLGE</sequence>
<comment type="caution">
    <text evidence="15">The sequence shown here is derived from an EMBL/GenBank/DDBJ whole genome shotgun (WGS) entry which is preliminary data.</text>
</comment>
<evidence type="ECO:0000256" key="8">
    <source>
        <dbReference type="ARBA" id="ARBA00023002"/>
    </source>
</evidence>
<evidence type="ECO:0000313" key="16">
    <source>
        <dbReference type="Proteomes" id="UP001147782"/>
    </source>
</evidence>
<reference evidence="15" key="2">
    <citation type="journal article" date="2023" name="IMA Fungus">
        <title>Comparative genomic study of the Penicillium genus elucidates a diverse pangenome and 15 lateral gene transfer events.</title>
        <authorList>
            <person name="Petersen C."/>
            <person name="Sorensen T."/>
            <person name="Nielsen M.R."/>
            <person name="Sondergaard T.E."/>
            <person name="Sorensen J.L."/>
            <person name="Fitzpatrick D.A."/>
            <person name="Frisvad J.C."/>
            <person name="Nielsen K.L."/>
        </authorList>
    </citation>
    <scope>NUCLEOTIDE SEQUENCE</scope>
    <source>
        <strain evidence="15">IBT 29864</strain>
    </source>
</reference>
<dbReference type="SUPFAM" id="SSF48264">
    <property type="entry name" value="Cytochrome P450"/>
    <property type="match status" value="1"/>
</dbReference>
<dbReference type="PRINTS" id="PR00385">
    <property type="entry name" value="P450"/>
</dbReference>
<evidence type="ECO:0000256" key="1">
    <source>
        <dbReference type="ARBA" id="ARBA00001971"/>
    </source>
</evidence>
<gene>
    <name evidence="15" type="ORF">N7496_005964</name>
</gene>
<dbReference type="FunFam" id="1.10.630.10:FF:000059">
    <property type="entry name" value="Cytochrome P450 monooxygenase"/>
    <property type="match status" value="1"/>
</dbReference>
<dbReference type="PRINTS" id="PR00465">
    <property type="entry name" value="EP450IV"/>
</dbReference>
<dbReference type="CDD" id="cd11041">
    <property type="entry name" value="CYP503A1-like"/>
    <property type="match status" value="1"/>
</dbReference>
<keyword evidence="11 14" id="KW-0472">Membrane</keyword>
<evidence type="ECO:0000256" key="9">
    <source>
        <dbReference type="ARBA" id="ARBA00023004"/>
    </source>
</evidence>
<dbReference type="InterPro" id="IPR001128">
    <property type="entry name" value="Cyt_P450"/>
</dbReference>
<comment type="cofactor">
    <cofactor evidence="1 12">
        <name>heme</name>
        <dbReference type="ChEBI" id="CHEBI:30413"/>
    </cofactor>
</comment>
<evidence type="ECO:0000313" key="15">
    <source>
        <dbReference type="EMBL" id="KAJ5369872.1"/>
    </source>
</evidence>
<dbReference type="PANTHER" id="PTHR46206:SF2">
    <property type="entry name" value="CYTOCHROME P450 MONOOXYGENASE AUSG-RELATED"/>
    <property type="match status" value="1"/>
</dbReference>
<evidence type="ECO:0000256" key="12">
    <source>
        <dbReference type="PIRSR" id="PIRSR602403-1"/>
    </source>
</evidence>
<evidence type="ECO:0000256" key="10">
    <source>
        <dbReference type="ARBA" id="ARBA00023033"/>
    </source>
</evidence>
<evidence type="ECO:0000256" key="7">
    <source>
        <dbReference type="ARBA" id="ARBA00022989"/>
    </source>
</evidence>
<protein>
    <submittedName>
        <fullName evidence="15">Cytochrome monooygenase 2</fullName>
    </submittedName>
</protein>
<dbReference type="GO" id="GO:0005506">
    <property type="term" value="F:iron ion binding"/>
    <property type="evidence" value="ECO:0007669"/>
    <property type="project" value="InterPro"/>
</dbReference>
<keyword evidence="7 14" id="KW-1133">Transmembrane helix</keyword>
<dbReference type="AlphaFoldDB" id="A0A9W9S1B2"/>
<dbReference type="OrthoDB" id="1844152at2759"/>
<feature type="transmembrane region" description="Helical" evidence="14">
    <location>
        <begin position="12"/>
        <end position="30"/>
    </location>
</feature>
<dbReference type="InterPro" id="IPR002403">
    <property type="entry name" value="Cyt_P450_E_grp-IV"/>
</dbReference>
<dbReference type="Gene3D" id="1.10.630.10">
    <property type="entry name" value="Cytochrome P450"/>
    <property type="match status" value="1"/>
</dbReference>
<dbReference type="Proteomes" id="UP001147782">
    <property type="component" value="Unassembled WGS sequence"/>
</dbReference>
<reference evidence="15" key="1">
    <citation type="submission" date="2022-11" db="EMBL/GenBank/DDBJ databases">
        <authorList>
            <person name="Petersen C."/>
        </authorList>
    </citation>
    <scope>NUCLEOTIDE SEQUENCE</scope>
    <source>
        <strain evidence="15">IBT 29864</strain>
    </source>
</reference>
<dbReference type="GO" id="GO:0004497">
    <property type="term" value="F:monooxygenase activity"/>
    <property type="evidence" value="ECO:0007669"/>
    <property type="project" value="UniProtKB-KW"/>
</dbReference>
<dbReference type="EMBL" id="JAPZBS010000005">
    <property type="protein sequence ID" value="KAJ5369872.1"/>
    <property type="molecule type" value="Genomic_DNA"/>
</dbReference>
<dbReference type="GO" id="GO:0016705">
    <property type="term" value="F:oxidoreductase activity, acting on paired donors, with incorporation or reduction of molecular oxygen"/>
    <property type="evidence" value="ECO:0007669"/>
    <property type="project" value="InterPro"/>
</dbReference>
<name>A0A9W9S1B2_9EURO</name>
<keyword evidence="9 12" id="KW-0408">Iron</keyword>
<accession>A0A9W9S1B2</accession>
<keyword evidence="8 13" id="KW-0560">Oxidoreductase</keyword>
<dbReference type="RefSeq" id="XP_056554306.1">
    <property type="nucleotide sequence ID" value="XM_056698893.1"/>
</dbReference>
<evidence type="ECO:0000256" key="13">
    <source>
        <dbReference type="RuleBase" id="RU000461"/>
    </source>
</evidence>
<keyword evidence="16" id="KW-1185">Reference proteome</keyword>
<dbReference type="GO" id="GO:0043386">
    <property type="term" value="P:mycotoxin biosynthetic process"/>
    <property type="evidence" value="ECO:0007669"/>
    <property type="project" value="UniProtKB-ARBA"/>
</dbReference>
<evidence type="ECO:0000256" key="3">
    <source>
        <dbReference type="ARBA" id="ARBA00010617"/>
    </source>
</evidence>
<keyword evidence="10 13" id="KW-0503">Monooxygenase</keyword>
<dbReference type="GeneID" id="81438072"/>
<keyword evidence="5 14" id="KW-0812">Transmembrane</keyword>
<evidence type="ECO:0000256" key="14">
    <source>
        <dbReference type="SAM" id="Phobius"/>
    </source>
</evidence>
<comment type="subcellular location">
    <subcellularLocation>
        <location evidence="2">Membrane</location>
        <topology evidence="2">Single-pass membrane protein</topology>
    </subcellularLocation>
</comment>
<organism evidence="15 16">
    <name type="scientific">Penicillium cataractarum</name>
    <dbReference type="NCBI Taxonomy" id="2100454"/>
    <lineage>
        <taxon>Eukaryota</taxon>
        <taxon>Fungi</taxon>
        <taxon>Dikarya</taxon>
        <taxon>Ascomycota</taxon>
        <taxon>Pezizomycotina</taxon>
        <taxon>Eurotiomycetes</taxon>
        <taxon>Eurotiomycetidae</taxon>
        <taxon>Eurotiales</taxon>
        <taxon>Aspergillaceae</taxon>
        <taxon>Penicillium</taxon>
    </lineage>
</organism>
<dbReference type="GO" id="GO:0020037">
    <property type="term" value="F:heme binding"/>
    <property type="evidence" value="ECO:0007669"/>
    <property type="project" value="InterPro"/>
</dbReference>
<proteinExistence type="inferred from homology"/>
<evidence type="ECO:0000256" key="2">
    <source>
        <dbReference type="ARBA" id="ARBA00004167"/>
    </source>
</evidence>
<dbReference type="InterPro" id="IPR017972">
    <property type="entry name" value="Cyt_P450_CS"/>
</dbReference>